<dbReference type="InterPro" id="IPR000223">
    <property type="entry name" value="Pept_S26A_signal_pept_1"/>
</dbReference>
<dbReference type="FunCoup" id="A0A6P8Z1Y2">
    <property type="interactions" value="1159"/>
</dbReference>
<dbReference type="AlphaFoldDB" id="A0A6P8Z1Y2"/>
<feature type="domain" description="Peptidase S26" evidence="9">
    <location>
        <begin position="96"/>
        <end position="136"/>
    </location>
</feature>
<comment type="subunit">
    <text evidence="2">Heterodimer of 2 subunits, IMMPL1 and IMMPL2.</text>
</comment>
<keyword evidence="3" id="KW-0999">Mitochondrion inner membrane</keyword>
<feature type="active site" evidence="8">
    <location>
        <position position="79"/>
    </location>
</feature>
<keyword evidence="6" id="KW-0472">Membrane</keyword>
<dbReference type="GO" id="GO:0006465">
    <property type="term" value="P:signal peptide processing"/>
    <property type="evidence" value="ECO:0007669"/>
    <property type="project" value="InterPro"/>
</dbReference>
<evidence type="ECO:0000256" key="6">
    <source>
        <dbReference type="ARBA" id="ARBA00023136"/>
    </source>
</evidence>
<reference evidence="11" key="1">
    <citation type="submission" date="2025-08" db="UniProtKB">
        <authorList>
            <consortium name="RefSeq"/>
        </authorList>
    </citation>
    <scope>IDENTIFICATION</scope>
    <source>
        <tissue evidence="11">Total insect</tissue>
    </source>
</reference>
<dbReference type="GO" id="GO:0042720">
    <property type="term" value="C:mitochondrial inner membrane peptidase complex"/>
    <property type="evidence" value="ECO:0007669"/>
    <property type="project" value="TreeGrafter"/>
</dbReference>
<comment type="similarity">
    <text evidence="7">Belongs to the peptidase S26 family. IMP1 subfamily.</text>
</comment>
<evidence type="ECO:0000313" key="11">
    <source>
        <dbReference type="RefSeq" id="XP_034246503.1"/>
    </source>
</evidence>
<evidence type="ECO:0000256" key="4">
    <source>
        <dbReference type="ARBA" id="ARBA00022801"/>
    </source>
</evidence>
<dbReference type="InterPro" id="IPR052064">
    <property type="entry name" value="Mito_IMP1_subunit"/>
</dbReference>
<dbReference type="Pfam" id="PF10502">
    <property type="entry name" value="Peptidase_S26"/>
    <property type="match status" value="2"/>
</dbReference>
<keyword evidence="4" id="KW-0378">Hydrolase</keyword>
<feature type="domain" description="Peptidase S26" evidence="9">
    <location>
        <begin position="29"/>
        <end position="87"/>
    </location>
</feature>
<comment type="subcellular location">
    <subcellularLocation>
        <location evidence="1">Mitochondrion inner membrane</location>
    </subcellularLocation>
</comment>
<evidence type="ECO:0000259" key="9">
    <source>
        <dbReference type="Pfam" id="PF10502"/>
    </source>
</evidence>
<keyword evidence="11" id="KW-0645">Protease</keyword>
<evidence type="ECO:0000256" key="8">
    <source>
        <dbReference type="PIRSR" id="PIRSR600223-1"/>
    </source>
</evidence>
<keyword evidence="5" id="KW-0496">Mitochondrion</keyword>
<evidence type="ECO:0000256" key="5">
    <source>
        <dbReference type="ARBA" id="ARBA00023128"/>
    </source>
</evidence>
<dbReference type="RefSeq" id="XP_034246503.1">
    <property type="nucleotide sequence ID" value="XM_034390612.1"/>
</dbReference>
<dbReference type="PANTHER" id="PTHR12383">
    <property type="entry name" value="PROTEASE FAMILY S26 MITOCHONDRIAL INNER MEMBRANE PROTEASE-RELATED"/>
    <property type="match status" value="1"/>
</dbReference>
<evidence type="ECO:0000256" key="7">
    <source>
        <dbReference type="ARBA" id="ARBA00038445"/>
    </source>
</evidence>
<feature type="active site" evidence="8">
    <location>
        <position position="39"/>
    </location>
</feature>
<dbReference type="OrthoDB" id="308440at2759"/>
<dbReference type="GO" id="GO:0004252">
    <property type="term" value="F:serine-type endopeptidase activity"/>
    <property type="evidence" value="ECO:0007669"/>
    <property type="project" value="InterPro"/>
</dbReference>
<dbReference type="InterPro" id="IPR036286">
    <property type="entry name" value="LexA/Signal_pep-like_sf"/>
</dbReference>
<accession>A0A6P8Z1Y2</accession>
<dbReference type="Gene3D" id="2.10.109.10">
    <property type="entry name" value="Umud Fragment, subunit A"/>
    <property type="match status" value="1"/>
</dbReference>
<gene>
    <name evidence="11" type="primary">LOC117648230</name>
</gene>
<name>A0A6P8Z1Y2_THRPL</name>
<sequence>MKSKWRICGGILLKSIGCVCSLRVLFNDFYFLVGLNGPSMEPTFHTGDIILGERHPRNIACGNILVLRSPFDPDGYIVKRLMGLPGDIKRYGLTFTKVPEGHMWLEGDNGSNSRDSRVFGPVPQGLVTGRVLYKVWPLSDVRAF</sequence>
<dbReference type="KEGG" id="tpal:117648230"/>
<evidence type="ECO:0000313" key="10">
    <source>
        <dbReference type="Proteomes" id="UP000515158"/>
    </source>
</evidence>
<dbReference type="Proteomes" id="UP000515158">
    <property type="component" value="Unplaced"/>
</dbReference>
<evidence type="ECO:0000256" key="3">
    <source>
        <dbReference type="ARBA" id="ARBA00022792"/>
    </source>
</evidence>
<evidence type="ECO:0000256" key="1">
    <source>
        <dbReference type="ARBA" id="ARBA00004273"/>
    </source>
</evidence>
<evidence type="ECO:0000256" key="2">
    <source>
        <dbReference type="ARBA" id="ARBA00011805"/>
    </source>
</evidence>
<dbReference type="InParanoid" id="A0A6P8Z1Y2"/>
<dbReference type="SUPFAM" id="SSF51306">
    <property type="entry name" value="LexA/Signal peptidase"/>
    <property type="match status" value="1"/>
</dbReference>
<protein>
    <submittedName>
        <fullName evidence="11">Mitochondrial inner membrane protease subunit 1</fullName>
    </submittedName>
</protein>
<keyword evidence="10" id="KW-1185">Reference proteome</keyword>
<organism evidence="11">
    <name type="scientific">Thrips palmi</name>
    <name type="common">Melon thrips</name>
    <dbReference type="NCBI Taxonomy" id="161013"/>
    <lineage>
        <taxon>Eukaryota</taxon>
        <taxon>Metazoa</taxon>
        <taxon>Ecdysozoa</taxon>
        <taxon>Arthropoda</taxon>
        <taxon>Hexapoda</taxon>
        <taxon>Insecta</taxon>
        <taxon>Pterygota</taxon>
        <taxon>Neoptera</taxon>
        <taxon>Paraneoptera</taxon>
        <taxon>Thysanoptera</taxon>
        <taxon>Terebrantia</taxon>
        <taxon>Thripoidea</taxon>
        <taxon>Thripidae</taxon>
        <taxon>Thrips</taxon>
    </lineage>
</organism>
<dbReference type="CDD" id="cd06530">
    <property type="entry name" value="S26_SPase_I"/>
    <property type="match status" value="1"/>
</dbReference>
<proteinExistence type="inferred from homology"/>
<dbReference type="GeneID" id="117648230"/>
<dbReference type="PANTHER" id="PTHR12383:SF16">
    <property type="entry name" value="MITOCHONDRIAL INNER MEMBRANE PROTEASE SUBUNIT 1"/>
    <property type="match status" value="1"/>
</dbReference>
<dbReference type="InterPro" id="IPR019533">
    <property type="entry name" value="Peptidase_S26"/>
</dbReference>
<dbReference type="GO" id="GO:0006627">
    <property type="term" value="P:protein processing involved in protein targeting to mitochondrion"/>
    <property type="evidence" value="ECO:0007669"/>
    <property type="project" value="TreeGrafter"/>
</dbReference>
<dbReference type="PRINTS" id="PR00727">
    <property type="entry name" value="LEADERPTASE"/>
</dbReference>